<dbReference type="Proteomes" id="UP001597013">
    <property type="component" value="Unassembled WGS sequence"/>
</dbReference>
<evidence type="ECO:0000313" key="2">
    <source>
        <dbReference type="Proteomes" id="UP001597013"/>
    </source>
</evidence>
<accession>A0ABW3ND63</accession>
<name>A0ABW3ND63_9FLAO</name>
<dbReference type="RefSeq" id="WP_386132708.1">
    <property type="nucleotide sequence ID" value="NZ_JBHTJL010000019.1"/>
</dbReference>
<keyword evidence="2" id="KW-1185">Reference proteome</keyword>
<gene>
    <name evidence="1" type="ORF">ACFQ1Q_13780</name>
</gene>
<comment type="caution">
    <text evidence="1">The sequence shown here is derived from an EMBL/GenBank/DDBJ whole genome shotgun (WGS) entry which is preliminary data.</text>
</comment>
<proteinExistence type="predicted"/>
<protein>
    <submittedName>
        <fullName evidence="1">Uncharacterized protein</fullName>
    </submittedName>
</protein>
<organism evidence="1 2">
    <name type="scientific">Winogradskyella litorisediminis</name>
    <dbReference type="NCBI Taxonomy" id="1156618"/>
    <lineage>
        <taxon>Bacteria</taxon>
        <taxon>Pseudomonadati</taxon>
        <taxon>Bacteroidota</taxon>
        <taxon>Flavobacteriia</taxon>
        <taxon>Flavobacteriales</taxon>
        <taxon>Flavobacteriaceae</taxon>
        <taxon>Winogradskyella</taxon>
    </lineage>
</organism>
<evidence type="ECO:0000313" key="1">
    <source>
        <dbReference type="EMBL" id="MFD1064320.1"/>
    </source>
</evidence>
<dbReference type="EMBL" id="JBHTJL010000019">
    <property type="protein sequence ID" value="MFD1064320.1"/>
    <property type="molecule type" value="Genomic_DNA"/>
</dbReference>
<sequence length="108" mass="12668">MEERIVQAFIAAFQPRFNAIMNGLGNHIHRIDISTVNQQMIRAYAECIVTIAEERELDTDMEVVFTQPRAQGRISYGLYLKMQTYAAYSEYSQQLFERIQELNTKRDE</sequence>
<reference evidence="2" key="1">
    <citation type="journal article" date="2019" name="Int. J. Syst. Evol. Microbiol.">
        <title>The Global Catalogue of Microorganisms (GCM) 10K type strain sequencing project: providing services to taxonomists for standard genome sequencing and annotation.</title>
        <authorList>
            <consortium name="The Broad Institute Genomics Platform"/>
            <consortium name="The Broad Institute Genome Sequencing Center for Infectious Disease"/>
            <person name="Wu L."/>
            <person name="Ma J."/>
        </authorList>
    </citation>
    <scope>NUCLEOTIDE SEQUENCE [LARGE SCALE GENOMIC DNA]</scope>
    <source>
        <strain evidence="2">CCUG 62215</strain>
    </source>
</reference>